<dbReference type="AlphaFoldDB" id="A0A8I1J4I9"/>
<protein>
    <submittedName>
        <fullName evidence="1">Uncharacterized protein</fullName>
    </submittedName>
</protein>
<sequence>MEKAMMVDDLRKLTNVENQYQRLYYGQEFCPRTFLTVRELKSVISFCEQHDMKLTLITPYMTDESMNTIVNILKEVSEASIFDELVVNDFGMLYFLENHYPGRFKLILGRLLNKAKKSPSIANYFPKLDDDSKIALQNTAGGFVPNIRFMRKYKISAIQYDNRIQGNKLDIKDNHDLVNNNDIDDADTDVLPFSRELVYPYVHITTARRCFSSILYSKSSMSEWKTSSLCNKSCKTCQTVLYNDVMKKDIILKGNSLYYENAKLPVNLAEYSRIITQVL</sequence>
<proteinExistence type="predicted"/>
<comment type="caution">
    <text evidence="1">The sequence shown here is derived from an EMBL/GenBank/DDBJ whole genome shotgun (WGS) entry which is preliminary data.</text>
</comment>
<gene>
    <name evidence="1" type="ORF">JDW19_20280</name>
</gene>
<dbReference type="EMBL" id="JAEHFQ010000013">
    <property type="protein sequence ID" value="MBM0635449.1"/>
    <property type="molecule type" value="Genomic_DNA"/>
</dbReference>
<accession>A0A8I1J4I9</accession>
<reference evidence="1" key="1">
    <citation type="submission" date="2020-12" db="EMBL/GenBank/DDBJ databases">
        <title>Paenibacillus polymyxa LMG 27872: a double-edged sword.</title>
        <authorList>
            <person name="Langendries S."/>
            <person name="Garcia Mendez S."/>
            <person name="Beirinckx S."/>
            <person name="Viaene T."/>
            <person name="Baeyen S."/>
            <person name="Goeminne G."/>
            <person name="Willems A."/>
            <person name="Debode J."/>
            <person name="Goormachtig S."/>
        </authorList>
    </citation>
    <scope>NUCLEOTIDE SEQUENCE</scope>
    <source>
        <strain evidence="1">LMG 27872</strain>
    </source>
</reference>
<evidence type="ECO:0000313" key="1">
    <source>
        <dbReference type="EMBL" id="MBM0635449.1"/>
    </source>
</evidence>
<dbReference type="RefSeq" id="WP_165150045.1">
    <property type="nucleotide sequence ID" value="NZ_JAEHFQ010000013.1"/>
</dbReference>
<organism evidence="1 2">
    <name type="scientific">Paenibacillus polymyxa</name>
    <name type="common">Bacillus polymyxa</name>
    <dbReference type="NCBI Taxonomy" id="1406"/>
    <lineage>
        <taxon>Bacteria</taxon>
        <taxon>Bacillati</taxon>
        <taxon>Bacillota</taxon>
        <taxon>Bacilli</taxon>
        <taxon>Bacillales</taxon>
        <taxon>Paenibacillaceae</taxon>
        <taxon>Paenibacillus</taxon>
    </lineage>
</organism>
<name>A0A8I1J4I9_PAEPO</name>
<dbReference type="Proteomes" id="UP000650605">
    <property type="component" value="Unassembled WGS sequence"/>
</dbReference>
<evidence type="ECO:0000313" key="2">
    <source>
        <dbReference type="Proteomes" id="UP000650605"/>
    </source>
</evidence>